<keyword evidence="4" id="KW-1185">Reference proteome</keyword>
<evidence type="ECO:0000313" key="4">
    <source>
        <dbReference type="Proteomes" id="UP000176562"/>
    </source>
</evidence>
<evidence type="ECO:0000256" key="1">
    <source>
        <dbReference type="SAM" id="Phobius"/>
    </source>
</evidence>
<feature type="signal peptide" evidence="2">
    <location>
        <begin position="1"/>
        <end position="32"/>
    </location>
</feature>
<keyword evidence="2" id="KW-0732">Signal</keyword>
<protein>
    <recommendedName>
        <fullName evidence="5">DUF2254 domain-containing protein</fullName>
    </recommendedName>
</protein>
<feature type="chain" id="PRO_5009443631" description="DUF2254 domain-containing protein" evidence="2">
    <location>
        <begin position="33"/>
        <end position="427"/>
    </location>
</feature>
<accession>A0A1D9MGP2</accession>
<evidence type="ECO:0000256" key="2">
    <source>
        <dbReference type="SAM" id="SignalP"/>
    </source>
</evidence>
<feature type="transmembrane region" description="Helical" evidence="1">
    <location>
        <begin position="103"/>
        <end position="121"/>
    </location>
</feature>
<name>A0A1D9MGP2_9RHOB</name>
<feature type="transmembrane region" description="Helical" evidence="1">
    <location>
        <begin position="56"/>
        <end position="82"/>
    </location>
</feature>
<keyword evidence="1" id="KW-0812">Transmembrane</keyword>
<proteinExistence type="predicted"/>
<keyword evidence="1" id="KW-1133">Transmembrane helix</keyword>
<dbReference type="AlphaFoldDB" id="A0A1D9MGP2"/>
<evidence type="ECO:0000313" key="3">
    <source>
        <dbReference type="EMBL" id="AOZ70930.1"/>
    </source>
</evidence>
<dbReference type="STRING" id="1850250.LPB142_06800"/>
<feature type="transmembrane region" description="Helical" evidence="1">
    <location>
        <begin position="133"/>
        <end position="153"/>
    </location>
</feature>
<reference evidence="3 4" key="1">
    <citation type="submission" date="2016-10" db="EMBL/GenBank/DDBJ databases">
        <title>Rhodobacter sp. LPB0142, isolated from sea water.</title>
        <authorList>
            <person name="Kim E."/>
            <person name="Yi H."/>
        </authorList>
    </citation>
    <scope>NUCLEOTIDE SEQUENCE [LARGE SCALE GENOMIC DNA]</scope>
    <source>
        <strain evidence="3 4">LPB0142</strain>
    </source>
</reference>
<sequence>MPRWRWRLAQLLRKLWVRAAFFAALGGASALAAVGAERFLPFEPPDLISAEAISSLLDIIASSMLAVTTFSLSTMTAAYAAATSNVTPRTTRLLIEDRISQNVLSTFLGSFLFSIVSLIVLKTGAYGPSGRLVLFAVTVGVVVLLVGMLVRWIDYLTKLGRVGETTRRVEAVARAAIEARVAEPWLGGVALGAVQKAPPAGAHLIRAGAVGYLQHIDMPSLSACADAAGQEVFILHNPGAFLAEDDLLAWLPAGVEEGLAREIRAAFSLGDLRNFDQDPRFGLAVLSEIASRALSPAVNDMGTAIDVIGRGARLMALWGAGQARAEAPAPCYPRLHVPALCDADLLEDAFMLIARDGAGMIEVQLRLQKVLAGLARLGPAGFRAAAQAQAALAAARAEAALPIAADRARLAAEIESLGAQASSSASQ</sequence>
<dbReference type="EMBL" id="CP017781">
    <property type="protein sequence ID" value="AOZ70930.1"/>
    <property type="molecule type" value="Genomic_DNA"/>
</dbReference>
<dbReference type="Pfam" id="PF10011">
    <property type="entry name" value="DUF2254"/>
    <property type="match status" value="1"/>
</dbReference>
<keyword evidence="1" id="KW-0472">Membrane</keyword>
<dbReference type="Proteomes" id="UP000176562">
    <property type="component" value="Chromosome"/>
</dbReference>
<gene>
    <name evidence="3" type="ORF">LPB142_06800</name>
</gene>
<dbReference type="InterPro" id="IPR018723">
    <property type="entry name" value="DUF2254_membrane"/>
</dbReference>
<dbReference type="KEGG" id="rhp:LPB142_06800"/>
<evidence type="ECO:0008006" key="5">
    <source>
        <dbReference type="Google" id="ProtNLM"/>
    </source>
</evidence>
<organism evidence="3 4">
    <name type="scientific">Rhodobacter xanthinilyticus</name>
    <dbReference type="NCBI Taxonomy" id="1850250"/>
    <lineage>
        <taxon>Bacteria</taxon>
        <taxon>Pseudomonadati</taxon>
        <taxon>Pseudomonadota</taxon>
        <taxon>Alphaproteobacteria</taxon>
        <taxon>Rhodobacterales</taxon>
        <taxon>Rhodobacter group</taxon>
        <taxon>Rhodobacter</taxon>
    </lineage>
</organism>